<feature type="domain" description="Death" evidence="5">
    <location>
        <begin position="25"/>
        <end position="90"/>
    </location>
</feature>
<dbReference type="PROSITE" id="PS50017">
    <property type="entry name" value="DEATH_DOMAIN"/>
    <property type="match status" value="1"/>
</dbReference>
<feature type="repeat" description="ANK" evidence="3">
    <location>
        <begin position="411"/>
        <end position="443"/>
    </location>
</feature>
<feature type="coiled-coil region" evidence="4">
    <location>
        <begin position="152"/>
        <end position="179"/>
    </location>
</feature>
<dbReference type="GO" id="GO:0045944">
    <property type="term" value="P:positive regulation of transcription by RNA polymerase II"/>
    <property type="evidence" value="ECO:0007669"/>
    <property type="project" value="TreeGrafter"/>
</dbReference>
<dbReference type="Pfam" id="PF12796">
    <property type="entry name" value="Ank_2"/>
    <property type="match status" value="2"/>
</dbReference>
<proteinExistence type="predicted"/>
<feature type="repeat" description="ANK" evidence="3">
    <location>
        <begin position="444"/>
        <end position="476"/>
    </location>
</feature>
<dbReference type="InterPro" id="IPR050663">
    <property type="entry name" value="Ankyrin-SOCS_Box"/>
</dbReference>
<dbReference type="GO" id="GO:0005634">
    <property type="term" value="C:nucleus"/>
    <property type="evidence" value="ECO:0007669"/>
    <property type="project" value="TreeGrafter"/>
</dbReference>
<keyword evidence="4" id="KW-0175">Coiled coil</keyword>
<evidence type="ECO:0000256" key="2">
    <source>
        <dbReference type="ARBA" id="ARBA00023043"/>
    </source>
</evidence>
<dbReference type="SMART" id="SM00248">
    <property type="entry name" value="ANK"/>
    <property type="match status" value="8"/>
</dbReference>
<dbReference type="PRINTS" id="PR01415">
    <property type="entry name" value="ANKYRIN"/>
</dbReference>
<evidence type="ECO:0000259" key="5">
    <source>
        <dbReference type="PROSITE" id="PS50017"/>
    </source>
</evidence>
<dbReference type="PROSITE" id="PS50088">
    <property type="entry name" value="ANK_REPEAT"/>
    <property type="match status" value="8"/>
</dbReference>
<dbReference type="InterPro" id="IPR002110">
    <property type="entry name" value="Ankyrin_rpt"/>
</dbReference>
<dbReference type="PANTHER" id="PTHR24193:SF121">
    <property type="entry name" value="ADA2A-CONTAINING COMPLEX COMPONENT 3, ISOFORM D"/>
    <property type="match status" value="1"/>
</dbReference>
<keyword evidence="2 3" id="KW-0040">ANK repeat</keyword>
<evidence type="ECO:0000313" key="7">
    <source>
        <dbReference type="Proteomes" id="UP001174909"/>
    </source>
</evidence>
<dbReference type="InterPro" id="IPR000488">
    <property type="entry name" value="Death_dom"/>
</dbReference>
<dbReference type="Proteomes" id="UP001174909">
    <property type="component" value="Unassembled WGS sequence"/>
</dbReference>
<dbReference type="GO" id="GO:0007165">
    <property type="term" value="P:signal transduction"/>
    <property type="evidence" value="ECO:0007669"/>
    <property type="project" value="InterPro"/>
</dbReference>
<evidence type="ECO:0000256" key="3">
    <source>
        <dbReference type="PROSITE-ProRule" id="PRU00023"/>
    </source>
</evidence>
<dbReference type="PANTHER" id="PTHR24193">
    <property type="entry name" value="ANKYRIN REPEAT PROTEIN"/>
    <property type="match status" value="1"/>
</dbReference>
<protein>
    <submittedName>
        <fullName evidence="6">Ankyrin repeat protein MM_0045</fullName>
    </submittedName>
</protein>
<dbReference type="Pfam" id="PF13857">
    <property type="entry name" value="Ank_5"/>
    <property type="match status" value="1"/>
</dbReference>
<keyword evidence="7" id="KW-1185">Reference proteome</keyword>
<sequence>MASSSNPSTLQVCDAIRKLSLEETRDLAFQMGVPVKDIDNITERYSGEMQKVHLVQTWMDMVPDASWAKLVAGVRKINKNSLATEIESQFIPRGPVLSSDSSSVLSTSCLPLSAEPSTSVSVAPLTPLTPLPPPPPVLPPPYDTDHIFQQRVAETEGSIEHLQEEFSDLKSDARESLSERESQDPKFVRKFRDHLLDLPVTKKQVHVRFFSRNEDDILKAETIQKLFLILGRYCNYTNYEIIFHVVKRFCHTLRGRMTNYRDSLVAFEKSTTVDVYLCAISARPSGKVSEGFIRMTMKISKSPSECSLYEIRELKESIEENASLESYGMYIDNPDEGSVLVVLHVHKEVCRMVVMVLTPDFRNKHLLTEVTVDGKRLTTLDDKLRSASGRGDIEAVTSLIVAGADVNYIWDRRSALMMAAEEVWTEVVSLLLAAGAKIDLQNWHGYTSLMLAAENGETEVVSLLLEAGANIDLQNESGHSVLMLAIIKGMTKVVSQLLEGGANTDLQNMLGEPTLVLAIRKGLTDIVSLLMKAGANIDIQDKRGDSPLMVAVWQGRTEVVSLLLEAGANTDLQNMLGEPALVLAIRKGLTDIVSLLMKAGANIDIQDKRGDSPLMVAVWQGRTEVVSLLLEAGANTDLQNERGDSAVILATVKFHLSVLKELVRAGADLNLQNQEMLTALMISSRSVD</sequence>
<feature type="repeat" description="ANK" evidence="3">
    <location>
        <begin position="510"/>
        <end position="542"/>
    </location>
</feature>
<dbReference type="SUPFAM" id="SSF47986">
    <property type="entry name" value="DEATH domain"/>
    <property type="match status" value="1"/>
</dbReference>
<evidence type="ECO:0000313" key="6">
    <source>
        <dbReference type="EMBL" id="CAI8026095.1"/>
    </source>
</evidence>
<dbReference type="AlphaFoldDB" id="A0AA35WTI1"/>
<comment type="caution">
    <text evidence="6">The sequence shown here is derived from an EMBL/GenBank/DDBJ whole genome shotgun (WGS) entry which is preliminary data.</text>
</comment>
<dbReference type="PROSITE" id="PS50297">
    <property type="entry name" value="ANK_REP_REGION"/>
    <property type="match status" value="8"/>
</dbReference>
<organism evidence="6 7">
    <name type="scientific">Geodia barretti</name>
    <name type="common">Barrett's horny sponge</name>
    <dbReference type="NCBI Taxonomy" id="519541"/>
    <lineage>
        <taxon>Eukaryota</taxon>
        <taxon>Metazoa</taxon>
        <taxon>Porifera</taxon>
        <taxon>Demospongiae</taxon>
        <taxon>Heteroscleromorpha</taxon>
        <taxon>Tetractinellida</taxon>
        <taxon>Astrophorina</taxon>
        <taxon>Geodiidae</taxon>
        <taxon>Geodia</taxon>
    </lineage>
</organism>
<feature type="repeat" description="ANK" evidence="3">
    <location>
        <begin position="576"/>
        <end position="608"/>
    </location>
</feature>
<dbReference type="SUPFAM" id="SSF48403">
    <property type="entry name" value="Ankyrin repeat"/>
    <property type="match status" value="1"/>
</dbReference>
<keyword evidence="1" id="KW-0677">Repeat</keyword>
<evidence type="ECO:0000256" key="1">
    <source>
        <dbReference type="ARBA" id="ARBA00022737"/>
    </source>
</evidence>
<dbReference type="Gene3D" id="1.25.40.20">
    <property type="entry name" value="Ankyrin repeat-containing domain"/>
    <property type="match status" value="3"/>
</dbReference>
<dbReference type="GO" id="GO:0000976">
    <property type="term" value="F:transcription cis-regulatory region binding"/>
    <property type="evidence" value="ECO:0007669"/>
    <property type="project" value="TreeGrafter"/>
</dbReference>
<gene>
    <name evidence="6" type="ORF">GBAR_LOCUS15040</name>
</gene>
<dbReference type="InterPro" id="IPR036770">
    <property type="entry name" value="Ankyrin_rpt-contain_sf"/>
</dbReference>
<feature type="repeat" description="ANK" evidence="3">
    <location>
        <begin position="477"/>
        <end position="509"/>
    </location>
</feature>
<dbReference type="EMBL" id="CASHTH010002198">
    <property type="protein sequence ID" value="CAI8026095.1"/>
    <property type="molecule type" value="Genomic_DNA"/>
</dbReference>
<dbReference type="Gene3D" id="1.10.533.10">
    <property type="entry name" value="Death Domain, Fas"/>
    <property type="match status" value="1"/>
</dbReference>
<feature type="repeat" description="ANK" evidence="3">
    <location>
        <begin position="609"/>
        <end position="641"/>
    </location>
</feature>
<reference evidence="6" key="1">
    <citation type="submission" date="2023-03" db="EMBL/GenBank/DDBJ databases">
        <authorList>
            <person name="Steffen K."/>
            <person name="Cardenas P."/>
        </authorList>
    </citation>
    <scope>NUCLEOTIDE SEQUENCE</scope>
</reference>
<dbReference type="InterPro" id="IPR011029">
    <property type="entry name" value="DEATH-like_dom_sf"/>
</dbReference>
<accession>A0AA35WTI1</accession>
<name>A0AA35WTI1_GEOBA</name>
<feature type="repeat" description="ANK" evidence="3">
    <location>
        <begin position="543"/>
        <end position="575"/>
    </location>
</feature>
<feature type="repeat" description="ANK" evidence="3">
    <location>
        <begin position="642"/>
        <end position="674"/>
    </location>
</feature>
<evidence type="ECO:0000256" key="4">
    <source>
        <dbReference type="SAM" id="Coils"/>
    </source>
</evidence>